<accession>A0AAQ0B313</accession>
<protein>
    <submittedName>
        <fullName evidence="1">Uncharacterized protein</fullName>
    </submittedName>
</protein>
<dbReference type="Proteomes" id="UP000663255">
    <property type="component" value="Chromosome 1"/>
</dbReference>
<dbReference type="EMBL" id="CP043893">
    <property type="protein sequence ID" value="QOI51725.1"/>
    <property type="molecule type" value="Genomic_DNA"/>
</dbReference>
<gene>
    <name evidence="1" type="ORF">Lepto1489_15680</name>
</gene>
<evidence type="ECO:0000313" key="2">
    <source>
        <dbReference type="Proteomes" id="UP000663255"/>
    </source>
</evidence>
<sequence length="83" mass="9682">MIVIISFNHKSFAESFAAGTSYARLRAIERILRQMQKQPCRLTQALRRRVERTHETRPAIHIQETRQTCDHTFSLSPSPLFIS</sequence>
<reference evidence="1" key="1">
    <citation type="submission" date="2019-09" db="EMBL/GenBank/DDBJ databases">
        <title>Comparative Genomics of Leptospira interrogans Reveals Genome Plasticity - A Common Adaptive Strategy for Survival in Various Hosts.</title>
        <authorList>
            <person name="Ramli S.R."/>
            <person name="Bunk B."/>
            <person name="Goris M."/>
            <person name="Bhuju S."/>
            <person name="Jarek M."/>
            <person name="Sproer C."/>
            <person name="Mustakim S."/>
            <person name="Strommenger B."/>
            <person name="Pessler F."/>
        </authorList>
    </citation>
    <scope>NUCLEOTIDE SEQUENCE</scope>
    <source>
        <strain evidence="1">1489</strain>
    </source>
</reference>
<dbReference type="AlphaFoldDB" id="A0AAQ0B313"/>
<name>A0AAQ0B313_LEPIR</name>
<evidence type="ECO:0000313" key="1">
    <source>
        <dbReference type="EMBL" id="QOI51725.1"/>
    </source>
</evidence>
<organism evidence="1 2">
    <name type="scientific">Leptospira interrogans serovar Bataviae</name>
    <dbReference type="NCBI Taxonomy" id="312175"/>
    <lineage>
        <taxon>Bacteria</taxon>
        <taxon>Pseudomonadati</taxon>
        <taxon>Spirochaetota</taxon>
        <taxon>Spirochaetia</taxon>
        <taxon>Leptospirales</taxon>
        <taxon>Leptospiraceae</taxon>
        <taxon>Leptospira</taxon>
    </lineage>
</organism>
<proteinExistence type="predicted"/>